<dbReference type="RefSeq" id="WP_338009447.1">
    <property type="nucleotide sequence ID" value="NZ_JAOPKB010000027.1"/>
</dbReference>
<evidence type="ECO:0000256" key="4">
    <source>
        <dbReference type="ARBA" id="ARBA00022832"/>
    </source>
</evidence>
<evidence type="ECO:0000256" key="2">
    <source>
        <dbReference type="ARBA" id="ARBA00022679"/>
    </source>
</evidence>
<keyword evidence="1" id="KW-0444">Lipid biosynthesis</keyword>
<dbReference type="InterPro" id="IPR037143">
    <property type="entry name" value="4-PPantetheinyl_Trfase_dom_sf"/>
</dbReference>
<keyword evidence="10" id="KW-1185">Reference proteome</keyword>
<keyword evidence="5" id="KW-0460">Magnesium</keyword>
<dbReference type="Gene3D" id="3.90.470.20">
    <property type="entry name" value="4'-phosphopantetheinyl transferase domain"/>
    <property type="match status" value="1"/>
</dbReference>
<sequence>MLEDASEVAMAPDIDVGTPAGVFVRSGIDEVSIGRVRRLLGEYDPSFRDRVFTSAERQYCENTRYPAQHYAARWAAKEAFVKVLDAAAPSRPLTAAQIGVVRTDDGPRLELEGDADAAFAETLVANDVSDPTRCDVSVSLTHDRDADVAAACVVVVGLTDERDRERKGGKARE</sequence>
<dbReference type="InterPro" id="IPR008278">
    <property type="entry name" value="4-PPantetheinyl_Trfase_dom"/>
</dbReference>
<evidence type="ECO:0000256" key="3">
    <source>
        <dbReference type="ARBA" id="ARBA00022723"/>
    </source>
</evidence>
<protein>
    <submittedName>
        <fullName evidence="9">Holo-ACP synthase</fullName>
    </submittedName>
</protein>
<keyword evidence="7" id="KW-0275">Fatty acid biosynthesis</keyword>
<dbReference type="NCBIfam" id="TIGR00556">
    <property type="entry name" value="pantethn_trn"/>
    <property type="match status" value="1"/>
</dbReference>
<keyword evidence="2" id="KW-0808">Transferase</keyword>
<dbReference type="InterPro" id="IPR004568">
    <property type="entry name" value="Ppantetheine-prot_Trfase_dom"/>
</dbReference>
<dbReference type="SUPFAM" id="SSF56214">
    <property type="entry name" value="4'-phosphopantetheinyl transferase"/>
    <property type="match status" value="1"/>
</dbReference>
<evidence type="ECO:0000256" key="1">
    <source>
        <dbReference type="ARBA" id="ARBA00022516"/>
    </source>
</evidence>
<accession>A0ABT2QLW8</accession>
<evidence type="ECO:0000313" key="9">
    <source>
        <dbReference type="EMBL" id="MCU4975882.1"/>
    </source>
</evidence>
<comment type="caution">
    <text evidence="9">The sequence shown here is derived from an EMBL/GenBank/DDBJ whole genome shotgun (WGS) entry which is preliminary data.</text>
</comment>
<keyword evidence="3" id="KW-0479">Metal-binding</keyword>
<organism evidence="9 10">
    <name type="scientific">Natronoglomus mannanivorans</name>
    <dbReference type="NCBI Taxonomy" id="2979990"/>
    <lineage>
        <taxon>Archaea</taxon>
        <taxon>Methanobacteriati</taxon>
        <taxon>Methanobacteriota</taxon>
        <taxon>Stenosarchaea group</taxon>
        <taxon>Halobacteria</taxon>
        <taxon>Halobacteriales</taxon>
        <taxon>Natrialbaceae</taxon>
        <taxon>Natronoglomus</taxon>
    </lineage>
</organism>
<gene>
    <name evidence="9" type="ORF">OB955_24690</name>
</gene>
<keyword evidence="4" id="KW-0276">Fatty acid metabolism</keyword>
<dbReference type="HAMAP" id="MF_00101">
    <property type="entry name" value="AcpS"/>
    <property type="match status" value="1"/>
</dbReference>
<evidence type="ECO:0000313" key="10">
    <source>
        <dbReference type="Proteomes" id="UP001320972"/>
    </source>
</evidence>
<evidence type="ECO:0000256" key="7">
    <source>
        <dbReference type="ARBA" id="ARBA00023160"/>
    </source>
</evidence>
<dbReference type="Pfam" id="PF01648">
    <property type="entry name" value="ACPS"/>
    <property type="match status" value="1"/>
</dbReference>
<reference evidence="9 10" key="1">
    <citation type="submission" date="2022-09" db="EMBL/GenBank/DDBJ databases">
        <title>Enrichment on poylsaccharides allowed isolation of novel metabolic and taxonomic groups of Haloarchaea.</title>
        <authorList>
            <person name="Sorokin D.Y."/>
            <person name="Elcheninov A.G."/>
            <person name="Khizhniak T.V."/>
            <person name="Kolganova T.V."/>
            <person name="Kublanov I.V."/>
        </authorList>
    </citation>
    <scope>NUCLEOTIDE SEQUENCE [LARGE SCALE GENOMIC DNA]</scope>
    <source>
        <strain evidence="9 10">AArc-m2/3/4</strain>
    </source>
</reference>
<evidence type="ECO:0000256" key="5">
    <source>
        <dbReference type="ARBA" id="ARBA00022842"/>
    </source>
</evidence>
<evidence type="ECO:0000259" key="8">
    <source>
        <dbReference type="Pfam" id="PF01648"/>
    </source>
</evidence>
<evidence type="ECO:0000256" key="6">
    <source>
        <dbReference type="ARBA" id="ARBA00023098"/>
    </source>
</evidence>
<name>A0ABT2QLW8_9EURY</name>
<feature type="domain" description="4'-phosphopantetheinyl transferase" evidence="8">
    <location>
        <begin position="27"/>
        <end position="106"/>
    </location>
</feature>
<dbReference type="Proteomes" id="UP001320972">
    <property type="component" value="Unassembled WGS sequence"/>
</dbReference>
<dbReference type="InterPro" id="IPR002582">
    <property type="entry name" value="ACPS"/>
</dbReference>
<keyword evidence="6" id="KW-0443">Lipid metabolism</keyword>
<dbReference type="EMBL" id="JAOPKB010000027">
    <property type="protein sequence ID" value="MCU4975882.1"/>
    <property type="molecule type" value="Genomic_DNA"/>
</dbReference>
<proteinExistence type="inferred from homology"/>